<accession>A0A9E6R5N8</accession>
<name>A0A9E6R5N8_9HYPH</name>
<dbReference type="AlphaFoldDB" id="A0A9E6R5N8"/>
<proteinExistence type="predicted"/>
<gene>
    <name evidence="1" type="ORF">K6K41_14380</name>
</gene>
<organism evidence="1 2">
    <name type="scientific">Chenggangzhangella methanolivorans</name>
    <dbReference type="NCBI Taxonomy" id="1437009"/>
    <lineage>
        <taxon>Bacteria</taxon>
        <taxon>Pseudomonadati</taxon>
        <taxon>Pseudomonadota</taxon>
        <taxon>Alphaproteobacteria</taxon>
        <taxon>Hyphomicrobiales</taxon>
        <taxon>Methylopilaceae</taxon>
        <taxon>Chenggangzhangella</taxon>
    </lineage>
</organism>
<protein>
    <submittedName>
        <fullName evidence="1">Uncharacterized protein</fullName>
    </submittedName>
</protein>
<reference evidence="1" key="1">
    <citation type="submission" date="2021-08" db="EMBL/GenBank/DDBJ databases">
        <authorList>
            <person name="Zhang H."/>
            <person name="Xu M."/>
            <person name="Yu Z."/>
            <person name="Yang L."/>
            <person name="Cai Y."/>
        </authorList>
    </citation>
    <scope>NUCLEOTIDE SEQUENCE</scope>
    <source>
        <strain evidence="1">CHL1</strain>
    </source>
</reference>
<keyword evidence="2" id="KW-1185">Reference proteome</keyword>
<dbReference type="EMBL" id="CP081869">
    <property type="protein sequence ID" value="QZN98314.1"/>
    <property type="molecule type" value="Genomic_DNA"/>
</dbReference>
<evidence type="ECO:0000313" key="1">
    <source>
        <dbReference type="EMBL" id="QZN98314.1"/>
    </source>
</evidence>
<evidence type="ECO:0000313" key="2">
    <source>
        <dbReference type="Proteomes" id="UP000825701"/>
    </source>
</evidence>
<dbReference type="Proteomes" id="UP000825701">
    <property type="component" value="Chromosome"/>
</dbReference>
<dbReference type="KEGG" id="cmet:K6K41_14380"/>
<sequence>MLIAIGQALYGVSFSSNMAHDTRYSSRSIQRWTSGQHPVPQDMWVELDRIAEFRLFQLEGLRELLALECEAVRADRLKRKTSTMH</sequence>
<dbReference type="RefSeq" id="WP_261401224.1">
    <property type="nucleotide sequence ID" value="NZ_CP081869.1"/>
</dbReference>